<dbReference type="InterPro" id="IPR036291">
    <property type="entry name" value="NAD(P)-bd_dom_sf"/>
</dbReference>
<organism evidence="3 4">
    <name type="scientific">Arthrobacter ramosus</name>
    <dbReference type="NCBI Taxonomy" id="1672"/>
    <lineage>
        <taxon>Bacteria</taxon>
        <taxon>Bacillati</taxon>
        <taxon>Actinomycetota</taxon>
        <taxon>Actinomycetes</taxon>
        <taxon>Micrococcales</taxon>
        <taxon>Micrococcaceae</taxon>
        <taxon>Arthrobacter</taxon>
    </lineage>
</organism>
<keyword evidence="1" id="KW-0560">Oxidoreductase</keyword>
<dbReference type="Proteomes" id="UP001589702">
    <property type="component" value="Unassembled WGS sequence"/>
</dbReference>
<accession>A0ABV5XXC1</accession>
<name>A0ABV5XXC1_ARTRM</name>
<sequence>MISGMLSPLGAPRIAVLGAGHVGPVIARVAIDAGYHVSIAASGDPGKIALITRVLVPGAEPRWAADAVSDADIVVLAIPLHKFEAFDHALVADKLVVDTMNYWPPIDGVREMFEDSGAGSSEIVQDRLHLSTIVKTLNHIGYHELEDERRPLGSRERRALGVAGDDPGAVAVVAEVIERIGYDAVRLDSLRAGRLLQPGGPVFGVPLGRTAFELATRVGAA</sequence>
<comment type="caution">
    <text evidence="3">The sequence shown here is derived from an EMBL/GenBank/DDBJ whole genome shotgun (WGS) entry which is preliminary data.</text>
</comment>
<keyword evidence="4" id="KW-1185">Reference proteome</keyword>
<dbReference type="Gene3D" id="3.40.50.720">
    <property type="entry name" value="NAD(P)-binding Rossmann-like Domain"/>
    <property type="match status" value="1"/>
</dbReference>
<reference evidence="3 4" key="1">
    <citation type="submission" date="2024-09" db="EMBL/GenBank/DDBJ databases">
        <authorList>
            <person name="Sun Q."/>
            <person name="Mori K."/>
        </authorList>
    </citation>
    <scope>NUCLEOTIDE SEQUENCE [LARGE SCALE GENOMIC DNA]</scope>
    <source>
        <strain evidence="3 4">JCM 1334</strain>
    </source>
</reference>
<evidence type="ECO:0000256" key="1">
    <source>
        <dbReference type="ARBA" id="ARBA00023002"/>
    </source>
</evidence>
<dbReference type="Pfam" id="PF03807">
    <property type="entry name" value="F420_oxidored"/>
    <property type="match status" value="1"/>
</dbReference>
<gene>
    <name evidence="3" type="ORF">ACFFP1_03850</name>
</gene>
<dbReference type="PANTHER" id="PTHR14239">
    <property type="entry name" value="DUDULIN-RELATED"/>
    <property type="match status" value="1"/>
</dbReference>
<evidence type="ECO:0000313" key="3">
    <source>
        <dbReference type="EMBL" id="MFB9818632.1"/>
    </source>
</evidence>
<dbReference type="EMBL" id="JBHMBC010000007">
    <property type="protein sequence ID" value="MFB9818632.1"/>
    <property type="molecule type" value="Genomic_DNA"/>
</dbReference>
<proteinExistence type="predicted"/>
<dbReference type="RefSeq" id="WP_234748951.1">
    <property type="nucleotide sequence ID" value="NZ_BAAAWN010000001.1"/>
</dbReference>
<dbReference type="SUPFAM" id="SSF51735">
    <property type="entry name" value="NAD(P)-binding Rossmann-fold domains"/>
    <property type="match status" value="1"/>
</dbReference>
<dbReference type="InterPro" id="IPR028939">
    <property type="entry name" value="P5C_Rdtase_cat_N"/>
</dbReference>
<protein>
    <submittedName>
        <fullName evidence="3">NADPH-dependent F420 reductase</fullName>
    </submittedName>
</protein>
<evidence type="ECO:0000259" key="2">
    <source>
        <dbReference type="Pfam" id="PF03807"/>
    </source>
</evidence>
<feature type="domain" description="Pyrroline-5-carboxylate reductase catalytic N-terminal" evidence="2">
    <location>
        <begin position="13"/>
        <end position="102"/>
    </location>
</feature>
<evidence type="ECO:0000313" key="4">
    <source>
        <dbReference type="Proteomes" id="UP001589702"/>
    </source>
</evidence>
<dbReference type="InterPro" id="IPR051267">
    <property type="entry name" value="STEAP_metalloreductase"/>
</dbReference>